<dbReference type="GeneID" id="66081631"/>
<dbReference type="EMBL" id="CM032188">
    <property type="protein sequence ID" value="KAG7088577.1"/>
    <property type="molecule type" value="Genomic_DNA"/>
</dbReference>
<proteinExistence type="predicted"/>
<name>A0A9P7UND0_9AGAR</name>
<evidence type="ECO:0000313" key="1">
    <source>
        <dbReference type="EMBL" id="KAG7088577.1"/>
    </source>
</evidence>
<comment type="caution">
    <text evidence="1">The sequence shown here is derived from an EMBL/GenBank/DDBJ whole genome shotgun (WGS) entry which is preliminary data.</text>
</comment>
<gene>
    <name evidence="1" type="ORF">E1B28_012556</name>
</gene>
<reference evidence="1" key="1">
    <citation type="journal article" date="2021" name="Genome Biol. Evol.">
        <title>The assembled and annotated genome of the fairy-ring fungus Marasmius oreades.</title>
        <authorList>
            <person name="Hiltunen M."/>
            <person name="Ament-Velasquez S.L."/>
            <person name="Johannesson H."/>
        </authorList>
    </citation>
    <scope>NUCLEOTIDE SEQUENCE</scope>
    <source>
        <strain evidence="1">03SP1</strain>
    </source>
</reference>
<protein>
    <submittedName>
        <fullName evidence="1">Uncharacterized protein</fullName>
    </submittedName>
</protein>
<sequence>MYSFDATSHSGLHLVGRRLEIKLPSCTGRYETASSRALSKLIEVEMTYADIRQGHPLPYCGSAAFAGNTKNLARRTSGPASSGMDFMDFN</sequence>
<organism evidence="1 2">
    <name type="scientific">Marasmius oreades</name>
    <name type="common">fairy-ring Marasmius</name>
    <dbReference type="NCBI Taxonomy" id="181124"/>
    <lineage>
        <taxon>Eukaryota</taxon>
        <taxon>Fungi</taxon>
        <taxon>Dikarya</taxon>
        <taxon>Basidiomycota</taxon>
        <taxon>Agaricomycotina</taxon>
        <taxon>Agaricomycetes</taxon>
        <taxon>Agaricomycetidae</taxon>
        <taxon>Agaricales</taxon>
        <taxon>Marasmiineae</taxon>
        <taxon>Marasmiaceae</taxon>
        <taxon>Marasmius</taxon>
    </lineage>
</organism>
<dbReference type="RefSeq" id="XP_043005048.1">
    <property type="nucleotide sequence ID" value="XM_043157680.1"/>
</dbReference>
<dbReference type="KEGG" id="more:E1B28_012556"/>
<dbReference type="AlphaFoldDB" id="A0A9P7UND0"/>
<accession>A0A9P7UND0</accession>
<evidence type="ECO:0000313" key="2">
    <source>
        <dbReference type="Proteomes" id="UP001049176"/>
    </source>
</evidence>
<dbReference type="Proteomes" id="UP001049176">
    <property type="component" value="Chromosome 8"/>
</dbReference>
<keyword evidence="2" id="KW-1185">Reference proteome</keyword>